<feature type="non-terminal residue" evidence="2">
    <location>
        <position position="1"/>
    </location>
</feature>
<reference evidence="2" key="1">
    <citation type="journal article" date="2014" name="Front. Microbiol.">
        <title>High frequency of phylogenetically diverse reductive dehalogenase-homologous genes in deep subseafloor sedimentary metagenomes.</title>
        <authorList>
            <person name="Kawai M."/>
            <person name="Futagami T."/>
            <person name="Toyoda A."/>
            <person name="Takaki Y."/>
            <person name="Nishi S."/>
            <person name="Hori S."/>
            <person name="Arai W."/>
            <person name="Tsubouchi T."/>
            <person name="Morono Y."/>
            <person name="Uchiyama I."/>
            <person name="Ito T."/>
            <person name="Fujiyama A."/>
            <person name="Inagaki F."/>
            <person name="Takami H."/>
        </authorList>
    </citation>
    <scope>NUCLEOTIDE SEQUENCE</scope>
    <source>
        <strain evidence="2">Expedition CK06-06</strain>
    </source>
</reference>
<proteinExistence type="predicted"/>
<accession>X1DNT3</accession>
<evidence type="ECO:0000313" key="2">
    <source>
        <dbReference type="EMBL" id="GAH21852.1"/>
    </source>
</evidence>
<sequence>FDCIELKHKAKNRAGFAHGAIIAAEFIKNKIGVYKMEDVLGI</sequence>
<dbReference type="EMBL" id="BART01040937">
    <property type="protein sequence ID" value="GAH21852.1"/>
    <property type="molecule type" value="Genomic_DNA"/>
</dbReference>
<dbReference type="Gene3D" id="3.40.50.720">
    <property type="entry name" value="NAD(P)-binding Rossmann-like Domain"/>
    <property type="match status" value="1"/>
</dbReference>
<dbReference type="Pfam" id="PF05173">
    <property type="entry name" value="DapB_C"/>
    <property type="match status" value="1"/>
</dbReference>
<comment type="caution">
    <text evidence="2">The sequence shown here is derived from an EMBL/GenBank/DDBJ whole genome shotgun (WGS) entry which is preliminary data.</text>
</comment>
<name>X1DNT3_9ZZZZ</name>
<evidence type="ECO:0000259" key="1">
    <source>
        <dbReference type="Pfam" id="PF05173"/>
    </source>
</evidence>
<feature type="domain" description="Dihydrodipicolinate reductase C-terminal" evidence="1">
    <location>
        <begin position="2"/>
        <end position="40"/>
    </location>
</feature>
<gene>
    <name evidence="2" type="ORF">S01H4_66256</name>
</gene>
<dbReference type="GO" id="GO:0009089">
    <property type="term" value="P:lysine biosynthetic process via diaminopimelate"/>
    <property type="evidence" value="ECO:0007669"/>
    <property type="project" value="InterPro"/>
</dbReference>
<dbReference type="AlphaFoldDB" id="X1DNT3"/>
<protein>
    <recommendedName>
        <fullName evidence="1">Dihydrodipicolinate reductase C-terminal domain-containing protein</fullName>
    </recommendedName>
</protein>
<dbReference type="GO" id="GO:0008839">
    <property type="term" value="F:4-hydroxy-tetrahydrodipicolinate reductase"/>
    <property type="evidence" value="ECO:0007669"/>
    <property type="project" value="InterPro"/>
</dbReference>
<dbReference type="InterPro" id="IPR022663">
    <property type="entry name" value="DapB_C"/>
</dbReference>
<organism evidence="2">
    <name type="scientific">marine sediment metagenome</name>
    <dbReference type="NCBI Taxonomy" id="412755"/>
    <lineage>
        <taxon>unclassified sequences</taxon>
        <taxon>metagenomes</taxon>
        <taxon>ecological metagenomes</taxon>
    </lineage>
</organism>